<proteinExistence type="predicted"/>
<dbReference type="Proteomes" id="UP000007254">
    <property type="component" value="Chromosome"/>
</dbReference>
<dbReference type="STRING" id="869211.Spith_2287"/>
<reference evidence="1 2" key="1">
    <citation type="submission" date="2011-06" db="EMBL/GenBank/DDBJ databases">
        <title>The complete genome of Spirochaeta thermophila DSM 6578.</title>
        <authorList>
            <consortium name="US DOE Joint Genome Institute (JGI-PGF)"/>
            <person name="Lucas S."/>
            <person name="Lapidus A."/>
            <person name="Bruce D."/>
            <person name="Goodwin L."/>
            <person name="Pitluck S."/>
            <person name="Peters L."/>
            <person name="Kyrpides N."/>
            <person name="Mavromatis K."/>
            <person name="Ivanova N."/>
            <person name="Mikailova N."/>
            <person name="Pagani I."/>
            <person name="Chertkov O."/>
            <person name="Detter J.C."/>
            <person name="Tapia R."/>
            <person name="Han C."/>
            <person name="Land M."/>
            <person name="Hauser L."/>
            <person name="Markowitz V."/>
            <person name="Cheng J.-F."/>
            <person name="Hugenholtz P."/>
            <person name="Woyke T."/>
            <person name="Wu D."/>
            <person name="Spring S."/>
            <person name="Merkhoffer B."/>
            <person name="Schneider S."/>
            <person name="Klenk H.-P."/>
            <person name="Eisen J.A."/>
        </authorList>
    </citation>
    <scope>NUCLEOTIDE SEQUENCE [LARGE SCALE GENOMIC DNA]</scope>
    <source>
        <strain evidence="2">ATCC 700085 / DSM 6578 / Z-1203</strain>
    </source>
</reference>
<dbReference type="AlphaFoldDB" id="G0GG66"/>
<keyword evidence="2" id="KW-1185">Reference proteome</keyword>
<accession>G0GG66</accession>
<evidence type="ECO:0000313" key="1">
    <source>
        <dbReference type="EMBL" id="AEJ62542.1"/>
    </source>
</evidence>
<organism evidence="1 2">
    <name type="scientific">Winmispira thermophila (strain ATCC 700085 / DSM 6578 / Z-1203)</name>
    <name type="common">Spirochaeta thermophila</name>
    <dbReference type="NCBI Taxonomy" id="869211"/>
    <lineage>
        <taxon>Bacteria</taxon>
        <taxon>Pseudomonadati</taxon>
        <taxon>Spirochaetota</taxon>
        <taxon>Spirochaetia</taxon>
        <taxon>Winmispirales</taxon>
        <taxon>Winmispiraceae</taxon>
        <taxon>Winmispira</taxon>
    </lineage>
</organism>
<dbReference type="HOGENOM" id="CLU_069820_0_0_12"/>
<gene>
    <name evidence="1" type="ordered locus">Spith_2287</name>
</gene>
<dbReference type="KEGG" id="stq:Spith_2287"/>
<evidence type="ECO:0000313" key="2">
    <source>
        <dbReference type="Proteomes" id="UP000007254"/>
    </source>
</evidence>
<dbReference type="EMBL" id="CP002903">
    <property type="protein sequence ID" value="AEJ62542.1"/>
    <property type="molecule type" value="Genomic_DNA"/>
</dbReference>
<name>G0GG66_WINT7</name>
<dbReference type="RefSeq" id="WP_014625844.1">
    <property type="nucleotide sequence ID" value="NC_017583.1"/>
</dbReference>
<protein>
    <submittedName>
        <fullName evidence="1">Uncharacterized protein</fullName>
    </submittedName>
</protein>
<sequence length="342" mass="36838">MRRWVVLWSLAGGLLWGQVVSGSFEGVFGYVRVREWAEDWMGEEWLEKGMEGRVRVELGDEGGRGVVLVGVEGEADDEGVWDGGVLLYEGYVEQGVGEWGAVRVGRQVVPLGVCYGVHPVDGLHRWRGEDAVGVDGVGTRWAVGDRVWGSGFVGVREGDGVGGRLVWAGMVDGWVGDAAEVGVSVVWREDEVERPGGWVSVGIGEVVGAAEVAWEGVEGAWLGAGSVEWVRGEEWGTVSVVGEGVWQEEGVLGEYGEGWSVQGEVGMEVEEWGWVKGGAVWAAGDGSGMGWVEVGVRPGARGRVSGGVEDWVRVGWVWGGEDSWYGRHPEALRLECGMRIHF</sequence>